<reference evidence="2" key="1">
    <citation type="submission" date="2021-06" db="EMBL/GenBank/DDBJ databases">
        <title>Comparative genomics, transcriptomics and evolutionary studies reveal genomic signatures of adaptation to plant cell wall in hemibiotrophic fungi.</title>
        <authorList>
            <consortium name="DOE Joint Genome Institute"/>
            <person name="Baroncelli R."/>
            <person name="Diaz J.F."/>
            <person name="Benocci T."/>
            <person name="Peng M."/>
            <person name="Battaglia E."/>
            <person name="Haridas S."/>
            <person name="Andreopoulos W."/>
            <person name="Labutti K."/>
            <person name="Pangilinan J."/>
            <person name="Floch G.L."/>
            <person name="Makela M.R."/>
            <person name="Henrissat B."/>
            <person name="Grigoriev I.V."/>
            <person name="Crouch J.A."/>
            <person name="De Vries R.P."/>
            <person name="Sukno S.A."/>
            <person name="Thon M.R."/>
        </authorList>
    </citation>
    <scope>NUCLEOTIDE SEQUENCE</scope>
    <source>
        <strain evidence="2">CBS 102054</strain>
    </source>
</reference>
<keyword evidence="3" id="KW-1185">Reference proteome</keyword>
<gene>
    <name evidence="2" type="ORF">BDP81DRAFT_438525</name>
</gene>
<evidence type="ECO:0000313" key="2">
    <source>
        <dbReference type="EMBL" id="KAK1624017.1"/>
    </source>
</evidence>
<accession>A0AAJ0EBV0</accession>
<protein>
    <submittedName>
        <fullName evidence="2">Uncharacterized protein</fullName>
    </submittedName>
</protein>
<dbReference type="RefSeq" id="XP_060440012.1">
    <property type="nucleotide sequence ID" value="XM_060591325.1"/>
</dbReference>
<dbReference type="Proteomes" id="UP001243989">
    <property type="component" value="Unassembled WGS sequence"/>
</dbReference>
<evidence type="ECO:0000313" key="3">
    <source>
        <dbReference type="Proteomes" id="UP001243989"/>
    </source>
</evidence>
<evidence type="ECO:0000256" key="1">
    <source>
        <dbReference type="SAM" id="MobiDB-lite"/>
    </source>
</evidence>
<feature type="compositionally biased region" description="Basic and acidic residues" evidence="1">
    <location>
        <begin position="117"/>
        <end position="131"/>
    </location>
</feature>
<dbReference type="AlphaFoldDB" id="A0AAJ0EBV0"/>
<comment type="caution">
    <text evidence="2">The sequence shown here is derived from an EMBL/GenBank/DDBJ whole genome shotgun (WGS) entry which is preliminary data.</text>
</comment>
<feature type="region of interest" description="Disordered" evidence="1">
    <location>
        <begin position="117"/>
        <end position="167"/>
    </location>
</feature>
<sequence length="167" mass="18173">MDGSEAMRRLGAAVERRRLAWCSAAESAMLQVSRFLDDVVSLGVIASSSQVDAGEASTGWLRASNRSTGCRIRWDEDSYGRSEGFRGAPPAVQFLYTVWEIDPGAWILVLHEGRDAGPSEQASRRSKEERGGGGAKQGLTSVPCTSNKRRRRTSTRSSGSLVRQDLP</sequence>
<dbReference type="EMBL" id="JAHMHQ010000026">
    <property type="protein sequence ID" value="KAK1624017.1"/>
    <property type="molecule type" value="Genomic_DNA"/>
</dbReference>
<proteinExistence type="predicted"/>
<organism evidence="2 3">
    <name type="scientific">Colletotrichum phormii</name>
    <dbReference type="NCBI Taxonomy" id="359342"/>
    <lineage>
        <taxon>Eukaryota</taxon>
        <taxon>Fungi</taxon>
        <taxon>Dikarya</taxon>
        <taxon>Ascomycota</taxon>
        <taxon>Pezizomycotina</taxon>
        <taxon>Sordariomycetes</taxon>
        <taxon>Hypocreomycetidae</taxon>
        <taxon>Glomerellales</taxon>
        <taxon>Glomerellaceae</taxon>
        <taxon>Colletotrichum</taxon>
        <taxon>Colletotrichum acutatum species complex</taxon>
    </lineage>
</organism>
<dbReference type="GeneID" id="85476187"/>
<name>A0AAJ0EBV0_9PEZI</name>